<feature type="domain" description="DUF6875" evidence="1">
    <location>
        <begin position="31"/>
        <end position="206"/>
    </location>
</feature>
<evidence type="ECO:0000259" key="1">
    <source>
        <dbReference type="Pfam" id="PF21780"/>
    </source>
</evidence>
<dbReference type="RefSeq" id="WP_208576925.1">
    <property type="nucleotide sequence ID" value="NZ_JAGFVQ010000013.1"/>
</dbReference>
<evidence type="ECO:0000313" key="2">
    <source>
        <dbReference type="EMBL" id="MBO4140366.1"/>
    </source>
</evidence>
<evidence type="ECO:0000313" key="3">
    <source>
        <dbReference type="Proteomes" id="UP000669887"/>
    </source>
</evidence>
<protein>
    <recommendedName>
        <fullName evidence="1">DUF6875 domain-containing protein</fullName>
    </recommendedName>
</protein>
<comment type="caution">
    <text evidence="2">The sequence shown here is derived from an EMBL/GenBank/DDBJ whole genome shotgun (WGS) entry which is preliminary data.</text>
</comment>
<reference evidence="2" key="1">
    <citation type="submission" date="2021-03" db="EMBL/GenBank/DDBJ databases">
        <title>X isolated from Micromonospora tulbaghiae.</title>
        <authorList>
            <person name="Stennett H.L."/>
        </authorList>
    </citation>
    <scope>NUCLEOTIDE SEQUENCE</scope>
    <source>
        <strain evidence="2">28M1-20</strain>
    </source>
</reference>
<name>A0AAW4JN09_9ACTN</name>
<dbReference type="Proteomes" id="UP000669887">
    <property type="component" value="Unassembled WGS sequence"/>
</dbReference>
<organism evidence="2 3">
    <name type="scientific">Micromonospora tulbaghiae</name>
    <dbReference type="NCBI Taxonomy" id="479978"/>
    <lineage>
        <taxon>Bacteria</taxon>
        <taxon>Bacillati</taxon>
        <taxon>Actinomycetota</taxon>
        <taxon>Actinomycetes</taxon>
        <taxon>Micromonosporales</taxon>
        <taxon>Micromonosporaceae</taxon>
        <taxon>Micromonospora</taxon>
    </lineage>
</organism>
<dbReference type="InterPro" id="IPR049240">
    <property type="entry name" value="DUF6875"/>
</dbReference>
<sequence length="229" mass="25706">MLQGPSGLALWSPAEVADGNLVRPEQLPALRETATWAERFLTSGHADLGRQGPVCPYTRPSLNRRLFHLACLDRHLEDEGVPETLLGYRDLHRQLAAELREEDRQFLTILIVLPRVDRSDPEPLNRLQARLKTDFVRNRLMIGQFHPECAEPGLWNRDFRPLHSPVPLLAIRHMVAFDLPFLQTSQQHLEAYLAAFAPAIPTAVRSRLAELATREIPAPPTGSTGQATA</sequence>
<gene>
    <name evidence="2" type="ORF">J5U46_09455</name>
</gene>
<proteinExistence type="predicted"/>
<dbReference type="AlphaFoldDB" id="A0AAW4JN09"/>
<accession>A0AAW4JN09</accession>
<dbReference type="EMBL" id="JAGFVQ010000013">
    <property type="protein sequence ID" value="MBO4140366.1"/>
    <property type="molecule type" value="Genomic_DNA"/>
</dbReference>
<dbReference type="Pfam" id="PF21780">
    <property type="entry name" value="DUF6875"/>
    <property type="match status" value="1"/>
</dbReference>